<feature type="domain" description="Aromatic amino acid beta-eliminating lyase/threonine aldolase" evidence="4">
    <location>
        <begin position="16"/>
        <end position="290"/>
    </location>
</feature>
<dbReference type="EMBL" id="QCYK01000001">
    <property type="protein sequence ID" value="PUZ29713.1"/>
    <property type="molecule type" value="Genomic_DNA"/>
</dbReference>
<keyword evidence="6" id="KW-1185">Reference proteome</keyword>
<accession>A0A2T7BPW5</accession>
<comment type="cofactor">
    <cofactor evidence="1">
        <name>pyridoxal 5'-phosphate</name>
        <dbReference type="ChEBI" id="CHEBI:597326"/>
    </cofactor>
</comment>
<dbReference type="GO" id="GO:0016829">
    <property type="term" value="F:lyase activity"/>
    <property type="evidence" value="ECO:0007669"/>
    <property type="project" value="InterPro"/>
</dbReference>
<dbReference type="AlphaFoldDB" id="A0A2T7BPW5"/>
<evidence type="ECO:0000256" key="3">
    <source>
        <dbReference type="ARBA" id="ARBA00022898"/>
    </source>
</evidence>
<organism evidence="5 6">
    <name type="scientific">Chitinophaga parva</name>
    <dbReference type="NCBI Taxonomy" id="2169414"/>
    <lineage>
        <taxon>Bacteria</taxon>
        <taxon>Pseudomonadati</taxon>
        <taxon>Bacteroidota</taxon>
        <taxon>Chitinophagia</taxon>
        <taxon>Chitinophagales</taxon>
        <taxon>Chitinophagaceae</taxon>
        <taxon>Chitinophaga</taxon>
    </lineage>
</organism>
<dbReference type="InterPro" id="IPR015421">
    <property type="entry name" value="PyrdxlP-dep_Trfase_major"/>
</dbReference>
<sequence length="345" mass="37842">MKKYSFKNDYSEGCHPAILQALAASNMDQQPGYGDDRYSREAIELIRRQMQFPAGDIHLVSGGTQANLTVIGAMLRPHESVIAANTGHINVHETGAIEATGHKVEVIRSGDGKLYPAQIKAFLGTVDAVHMTKPRMVYISNSTEVGTFYTKGELQALHECCKAHQLWLFMDGARMGSGLCAAGSDLTLPDVARCTDVFYIGGTKNGALFGEAIVICNPLLQEDFKFHLKQRGALLAKGRALGVQFQALFTNDLYFELARYANGLAAVLTAALKEAGYAMLTESTTNQVFPVLPNTIMEQLLQAFEFYPWQKIDDQNTAIRLVTSWATPESAVQAFIEKLKTVTPQ</sequence>
<dbReference type="Pfam" id="PF01212">
    <property type="entry name" value="Beta_elim_lyase"/>
    <property type="match status" value="1"/>
</dbReference>
<keyword evidence="3" id="KW-0663">Pyridoxal phosphate</keyword>
<evidence type="ECO:0000313" key="6">
    <source>
        <dbReference type="Proteomes" id="UP000244450"/>
    </source>
</evidence>
<protein>
    <submittedName>
        <fullName evidence="5">Threonine aldolase</fullName>
    </submittedName>
</protein>
<name>A0A2T7BPW5_9BACT</name>
<dbReference type="OrthoDB" id="9774495at2"/>
<dbReference type="GO" id="GO:0006520">
    <property type="term" value="P:amino acid metabolic process"/>
    <property type="evidence" value="ECO:0007669"/>
    <property type="project" value="InterPro"/>
</dbReference>
<dbReference type="RefSeq" id="WP_108686351.1">
    <property type="nucleotide sequence ID" value="NZ_QCYK01000001.1"/>
</dbReference>
<dbReference type="Gene3D" id="3.90.1150.10">
    <property type="entry name" value="Aspartate Aminotransferase, domain 1"/>
    <property type="match status" value="1"/>
</dbReference>
<dbReference type="PANTHER" id="PTHR48097">
    <property type="entry name" value="L-THREONINE ALDOLASE-RELATED"/>
    <property type="match status" value="1"/>
</dbReference>
<proteinExistence type="inferred from homology"/>
<dbReference type="InterPro" id="IPR015424">
    <property type="entry name" value="PyrdxlP-dep_Trfase"/>
</dbReference>
<dbReference type="InterPro" id="IPR001597">
    <property type="entry name" value="ArAA_b-elim_lyase/Thr_aldolase"/>
</dbReference>
<dbReference type="InterPro" id="IPR015422">
    <property type="entry name" value="PyrdxlP-dep_Trfase_small"/>
</dbReference>
<evidence type="ECO:0000256" key="2">
    <source>
        <dbReference type="ARBA" id="ARBA00006966"/>
    </source>
</evidence>
<comment type="similarity">
    <text evidence="2">Belongs to the threonine aldolase family.</text>
</comment>
<evidence type="ECO:0000259" key="4">
    <source>
        <dbReference type="Pfam" id="PF01212"/>
    </source>
</evidence>
<dbReference type="SUPFAM" id="SSF53383">
    <property type="entry name" value="PLP-dependent transferases"/>
    <property type="match status" value="1"/>
</dbReference>
<dbReference type="Proteomes" id="UP000244450">
    <property type="component" value="Unassembled WGS sequence"/>
</dbReference>
<comment type="caution">
    <text evidence="5">The sequence shown here is derived from an EMBL/GenBank/DDBJ whole genome shotgun (WGS) entry which is preliminary data.</text>
</comment>
<dbReference type="PANTHER" id="PTHR48097:SF5">
    <property type="entry name" value="LOW SPECIFICITY L-THREONINE ALDOLASE"/>
    <property type="match status" value="1"/>
</dbReference>
<evidence type="ECO:0000256" key="1">
    <source>
        <dbReference type="ARBA" id="ARBA00001933"/>
    </source>
</evidence>
<dbReference type="Gene3D" id="3.40.640.10">
    <property type="entry name" value="Type I PLP-dependent aspartate aminotransferase-like (Major domain)"/>
    <property type="match status" value="1"/>
</dbReference>
<gene>
    <name evidence="5" type="ORF">DCC81_09815</name>
</gene>
<reference evidence="5 6" key="1">
    <citation type="submission" date="2018-04" db="EMBL/GenBank/DDBJ databases">
        <title>Chitinophaga fuyangensis sp. nov., isolated from soil in a chemical factory.</title>
        <authorList>
            <person name="Chen K."/>
        </authorList>
    </citation>
    <scope>NUCLEOTIDE SEQUENCE [LARGE SCALE GENOMIC DNA]</scope>
    <source>
        <strain evidence="5 6">LY-1</strain>
    </source>
</reference>
<evidence type="ECO:0000313" key="5">
    <source>
        <dbReference type="EMBL" id="PUZ29713.1"/>
    </source>
</evidence>